<comment type="subcellular location">
    <subcellularLocation>
        <location evidence="1 7">Cell membrane</location>
        <topology evidence="1 7">Multi-pass membrane protein</topology>
    </subcellularLocation>
</comment>
<comment type="similarity">
    <text evidence="7">Belongs to the binding-protein-dependent transport system permease family.</text>
</comment>
<protein>
    <submittedName>
        <fullName evidence="9">Carbohydrate ABC transporter permease</fullName>
    </submittedName>
</protein>
<organism evidence="9 10">
    <name type="scientific">Teretinema zuelzerae</name>
    <dbReference type="NCBI Taxonomy" id="156"/>
    <lineage>
        <taxon>Bacteria</taxon>
        <taxon>Pseudomonadati</taxon>
        <taxon>Spirochaetota</taxon>
        <taxon>Spirochaetia</taxon>
        <taxon>Spirochaetales</taxon>
        <taxon>Treponemataceae</taxon>
        <taxon>Teretinema</taxon>
    </lineage>
</organism>
<feature type="transmembrane region" description="Helical" evidence="7">
    <location>
        <begin position="255"/>
        <end position="276"/>
    </location>
</feature>
<dbReference type="PANTHER" id="PTHR43744:SF12">
    <property type="entry name" value="ABC TRANSPORTER PERMEASE PROTEIN MG189-RELATED"/>
    <property type="match status" value="1"/>
</dbReference>
<accession>A0AAE3ELX9</accession>
<dbReference type="PANTHER" id="PTHR43744">
    <property type="entry name" value="ABC TRANSPORTER PERMEASE PROTEIN MG189-RELATED-RELATED"/>
    <property type="match status" value="1"/>
</dbReference>
<evidence type="ECO:0000313" key="9">
    <source>
        <dbReference type="EMBL" id="MCD1655883.1"/>
    </source>
</evidence>
<keyword evidence="10" id="KW-1185">Reference proteome</keyword>
<dbReference type="Proteomes" id="UP001198163">
    <property type="component" value="Unassembled WGS sequence"/>
</dbReference>
<evidence type="ECO:0000256" key="6">
    <source>
        <dbReference type="ARBA" id="ARBA00023136"/>
    </source>
</evidence>
<keyword evidence="4 7" id="KW-0812">Transmembrane</keyword>
<feature type="transmembrane region" description="Helical" evidence="7">
    <location>
        <begin position="88"/>
        <end position="109"/>
    </location>
</feature>
<keyword evidence="2 7" id="KW-0813">Transport</keyword>
<dbReference type="PROSITE" id="PS50928">
    <property type="entry name" value="ABC_TM1"/>
    <property type="match status" value="1"/>
</dbReference>
<dbReference type="SUPFAM" id="SSF161098">
    <property type="entry name" value="MetI-like"/>
    <property type="match status" value="1"/>
</dbReference>
<sequence length="290" mass="32849">MNNAPMKESYGSIRKARFLGNFTVYLILILGSFLMLVPLWWMLISSLKTPNQFLMSQLSLGMPENPQWNNFIRVWDMKPLLKGFRNSAFISITVVVFGSLSSALAAFSFSKLRFPGKDKLFMALLGTMMIPFAIIMIPQFIIYSRVGWLDTWYPLIVPGLLGNVAMIFFLRQYMSGIPTSMIESARIDGASFFRIFWQIMLPNAMPAVSAQAILWFMGAWNDYFAPSIYINDEAKMPIQVMIQSLNSYYAIQTDYPAILAASVLALLPVLIVFMIFQKQIISSVAMTGLK</sequence>
<dbReference type="GO" id="GO:0005886">
    <property type="term" value="C:plasma membrane"/>
    <property type="evidence" value="ECO:0007669"/>
    <property type="project" value="UniProtKB-SubCell"/>
</dbReference>
<reference evidence="9" key="1">
    <citation type="submission" date="2021-08" db="EMBL/GenBank/DDBJ databases">
        <title>Comparative analyses of Brucepasteria parasyntrophica and Teretinema zuelzerae.</title>
        <authorList>
            <person name="Song Y."/>
            <person name="Brune A."/>
        </authorList>
    </citation>
    <scope>NUCLEOTIDE SEQUENCE</scope>
    <source>
        <strain evidence="9">DSM 1903</strain>
    </source>
</reference>
<feature type="transmembrane region" description="Helical" evidence="7">
    <location>
        <begin position="195"/>
        <end position="217"/>
    </location>
</feature>
<evidence type="ECO:0000256" key="3">
    <source>
        <dbReference type="ARBA" id="ARBA00022475"/>
    </source>
</evidence>
<proteinExistence type="inferred from homology"/>
<dbReference type="GO" id="GO:0055085">
    <property type="term" value="P:transmembrane transport"/>
    <property type="evidence" value="ECO:0007669"/>
    <property type="project" value="InterPro"/>
</dbReference>
<keyword evidence="6 7" id="KW-0472">Membrane</keyword>
<dbReference type="Gene3D" id="1.10.3720.10">
    <property type="entry name" value="MetI-like"/>
    <property type="match status" value="1"/>
</dbReference>
<evidence type="ECO:0000313" key="10">
    <source>
        <dbReference type="Proteomes" id="UP001198163"/>
    </source>
</evidence>
<gene>
    <name evidence="9" type="ORF">K7J14_14385</name>
</gene>
<feature type="transmembrane region" description="Helical" evidence="7">
    <location>
        <begin position="21"/>
        <end position="43"/>
    </location>
</feature>
<feature type="transmembrane region" description="Helical" evidence="7">
    <location>
        <begin position="155"/>
        <end position="174"/>
    </location>
</feature>
<dbReference type="AlphaFoldDB" id="A0AAE3ELX9"/>
<dbReference type="Pfam" id="PF00528">
    <property type="entry name" value="BPD_transp_1"/>
    <property type="match status" value="1"/>
</dbReference>
<keyword evidence="3" id="KW-1003">Cell membrane</keyword>
<dbReference type="EMBL" id="JAINWA010000003">
    <property type="protein sequence ID" value="MCD1655883.1"/>
    <property type="molecule type" value="Genomic_DNA"/>
</dbReference>
<evidence type="ECO:0000259" key="8">
    <source>
        <dbReference type="PROSITE" id="PS50928"/>
    </source>
</evidence>
<name>A0AAE3ELX9_9SPIR</name>
<dbReference type="CDD" id="cd06261">
    <property type="entry name" value="TM_PBP2"/>
    <property type="match status" value="1"/>
</dbReference>
<evidence type="ECO:0000256" key="4">
    <source>
        <dbReference type="ARBA" id="ARBA00022692"/>
    </source>
</evidence>
<dbReference type="InterPro" id="IPR000515">
    <property type="entry name" value="MetI-like"/>
</dbReference>
<feature type="transmembrane region" description="Helical" evidence="7">
    <location>
        <begin position="121"/>
        <end position="143"/>
    </location>
</feature>
<evidence type="ECO:0000256" key="1">
    <source>
        <dbReference type="ARBA" id="ARBA00004651"/>
    </source>
</evidence>
<evidence type="ECO:0000256" key="7">
    <source>
        <dbReference type="RuleBase" id="RU363032"/>
    </source>
</evidence>
<comment type="caution">
    <text evidence="9">The sequence shown here is derived from an EMBL/GenBank/DDBJ whole genome shotgun (WGS) entry which is preliminary data.</text>
</comment>
<keyword evidence="5 7" id="KW-1133">Transmembrane helix</keyword>
<feature type="domain" description="ABC transmembrane type-1" evidence="8">
    <location>
        <begin position="84"/>
        <end position="276"/>
    </location>
</feature>
<dbReference type="InterPro" id="IPR035906">
    <property type="entry name" value="MetI-like_sf"/>
</dbReference>
<evidence type="ECO:0000256" key="5">
    <source>
        <dbReference type="ARBA" id="ARBA00022989"/>
    </source>
</evidence>
<evidence type="ECO:0000256" key="2">
    <source>
        <dbReference type="ARBA" id="ARBA00022448"/>
    </source>
</evidence>
<dbReference type="RefSeq" id="WP_230757859.1">
    <property type="nucleotide sequence ID" value="NZ_JAINWA010000003.1"/>
</dbReference>